<name>A0A917PFD8_9DEIO</name>
<dbReference type="GO" id="GO:0004181">
    <property type="term" value="F:metallocarboxypeptidase activity"/>
    <property type="evidence" value="ECO:0007669"/>
    <property type="project" value="InterPro"/>
</dbReference>
<dbReference type="GO" id="GO:0004222">
    <property type="term" value="F:metalloendopeptidase activity"/>
    <property type="evidence" value="ECO:0007669"/>
    <property type="project" value="InterPro"/>
</dbReference>
<dbReference type="GO" id="GO:0046872">
    <property type="term" value="F:metal ion binding"/>
    <property type="evidence" value="ECO:0007669"/>
    <property type="project" value="UniProtKB-UniRule"/>
</dbReference>
<dbReference type="InterPro" id="IPR034006">
    <property type="entry name" value="M3B_PepF_2"/>
</dbReference>
<evidence type="ECO:0000256" key="6">
    <source>
        <dbReference type="RuleBase" id="RU003435"/>
    </source>
</evidence>
<evidence type="ECO:0000256" key="3">
    <source>
        <dbReference type="ARBA" id="ARBA00022801"/>
    </source>
</evidence>
<dbReference type="InterPro" id="IPR042088">
    <property type="entry name" value="OligoPept_F_C"/>
</dbReference>
<gene>
    <name evidence="8" type="ORF">GCM10008939_17950</name>
</gene>
<organism evidence="8 9">
    <name type="scientific">Deinococcus aquiradiocola</name>
    <dbReference type="NCBI Taxonomy" id="393059"/>
    <lineage>
        <taxon>Bacteria</taxon>
        <taxon>Thermotogati</taxon>
        <taxon>Deinococcota</taxon>
        <taxon>Deinococci</taxon>
        <taxon>Deinococcales</taxon>
        <taxon>Deinococcaceae</taxon>
        <taxon>Deinococcus</taxon>
    </lineage>
</organism>
<sequence>MTANTQAPLTQEPHWRTDDLYPALDSAEYAAAVQDVADRVTALGALFDRLDIRKDGQPKDPAAAFDEATTALNALLSAMTPVRAYAQAFVTTDSRNDLAQARASELSTLAQPLSNLGTRYEAWVGGLDPEHLTAQSAVAAAHTYTVQRARYAAQHQMSPDEEALASQLSSSSSEGWSKLHGNVCSLLNATVNGETLPVTAIRNLASHPDARVRAESYDAELRLWQTAEVPLAAAMNGIKGRVNVLNARRGYADAVEPTLHGNSIDRDTLNAMQRAVTASFPDFRRYFRAKARLLGHQDGRLPWSDLFAPVGTSSRTWTYPEAKQFVEQSFRTYSDRLADFAARAFHEDWLDVPARAGKRGGAFCMGWKNGESRILLNHAPSLDSTSTLAHELGHGYHNLCLKDRTPLQKSTPMTLAETASIFCETIVQQNALASAHGQERLYILETALMGQAQVVVDIHSRYLFENAVFEARQKRDLSPAELNALMLQAQHDTYGDALATQHSYMWAVKPHYYGSSFYNYPYTFGLLFGLGLYARYRTDPDSFRAQYDDLLSRTGMSDAATLARDFGIDTRDEAFWTSSLDVIRESITEYETLART</sequence>
<keyword evidence="3 6" id="KW-0378">Hydrolase</keyword>
<dbReference type="InterPro" id="IPR001333">
    <property type="entry name" value="Peptidase_M32_Taq"/>
</dbReference>
<keyword evidence="9" id="KW-1185">Reference proteome</keyword>
<comment type="caution">
    <text evidence="8">The sequence shown here is derived from an EMBL/GenBank/DDBJ whole genome shotgun (WGS) entry which is preliminary data.</text>
</comment>
<dbReference type="SUPFAM" id="SSF55486">
    <property type="entry name" value="Metalloproteases ('zincins'), catalytic domain"/>
    <property type="match status" value="1"/>
</dbReference>
<dbReference type="EMBL" id="BMOE01000005">
    <property type="protein sequence ID" value="GGJ74032.1"/>
    <property type="molecule type" value="Genomic_DNA"/>
</dbReference>
<dbReference type="Gene3D" id="1.10.1370.20">
    <property type="entry name" value="Oligoendopeptidase f, C-terminal domain"/>
    <property type="match status" value="1"/>
</dbReference>
<evidence type="ECO:0000256" key="1">
    <source>
        <dbReference type="ARBA" id="ARBA00022670"/>
    </source>
</evidence>
<evidence type="ECO:0000259" key="7">
    <source>
        <dbReference type="Pfam" id="PF01432"/>
    </source>
</evidence>
<protein>
    <submittedName>
        <fullName evidence="8">Oligoendopeptidase F</fullName>
    </submittedName>
</protein>
<keyword evidence="2 6" id="KW-0479">Metal-binding</keyword>
<feature type="domain" description="Peptidase M3A/M3B catalytic" evidence="7">
    <location>
        <begin position="204"/>
        <end position="580"/>
    </location>
</feature>
<comment type="cofactor">
    <cofactor evidence="6">
        <name>Zn(2+)</name>
        <dbReference type="ChEBI" id="CHEBI:29105"/>
    </cofactor>
    <text evidence="6">Binds 1 zinc ion.</text>
</comment>
<dbReference type="CDD" id="cd09607">
    <property type="entry name" value="M3B_PepF"/>
    <property type="match status" value="1"/>
</dbReference>
<evidence type="ECO:0000313" key="8">
    <source>
        <dbReference type="EMBL" id="GGJ74032.1"/>
    </source>
</evidence>
<evidence type="ECO:0000256" key="5">
    <source>
        <dbReference type="ARBA" id="ARBA00023049"/>
    </source>
</evidence>
<accession>A0A917PFD8</accession>
<dbReference type="Pfam" id="PF01432">
    <property type="entry name" value="Peptidase_M3"/>
    <property type="match status" value="1"/>
</dbReference>
<dbReference type="InterPro" id="IPR001567">
    <property type="entry name" value="Pept_M3A_M3B_dom"/>
</dbReference>
<dbReference type="AlphaFoldDB" id="A0A917PFD8"/>
<dbReference type="PANTHER" id="PTHR34217:SF1">
    <property type="entry name" value="CARBOXYPEPTIDASE 1"/>
    <property type="match status" value="1"/>
</dbReference>
<proteinExistence type="inferred from homology"/>
<evidence type="ECO:0000256" key="2">
    <source>
        <dbReference type="ARBA" id="ARBA00022723"/>
    </source>
</evidence>
<reference evidence="8" key="2">
    <citation type="submission" date="2020-09" db="EMBL/GenBank/DDBJ databases">
        <authorList>
            <person name="Sun Q."/>
            <person name="Ohkuma M."/>
        </authorList>
    </citation>
    <scope>NUCLEOTIDE SEQUENCE</scope>
    <source>
        <strain evidence="8">JCM 14371</strain>
    </source>
</reference>
<keyword evidence="1 6" id="KW-0645">Protease</keyword>
<keyword evidence="5 6" id="KW-0482">Metalloprotease</keyword>
<dbReference type="GO" id="GO:0006508">
    <property type="term" value="P:proteolysis"/>
    <property type="evidence" value="ECO:0007669"/>
    <property type="project" value="UniProtKB-KW"/>
</dbReference>
<dbReference type="PANTHER" id="PTHR34217">
    <property type="entry name" value="METAL-DEPENDENT CARBOXYPEPTIDASE"/>
    <property type="match status" value="1"/>
</dbReference>
<evidence type="ECO:0000313" key="9">
    <source>
        <dbReference type="Proteomes" id="UP000635726"/>
    </source>
</evidence>
<keyword evidence="4 6" id="KW-0862">Zinc</keyword>
<dbReference type="Proteomes" id="UP000635726">
    <property type="component" value="Unassembled WGS sequence"/>
</dbReference>
<comment type="similarity">
    <text evidence="6">Belongs to the peptidase M3 family.</text>
</comment>
<reference evidence="8" key="1">
    <citation type="journal article" date="2014" name="Int. J. Syst. Evol. Microbiol.">
        <title>Complete genome sequence of Corynebacterium casei LMG S-19264T (=DSM 44701T), isolated from a smear-ripened cheese.</title>
        <authorList>
            <consortium name="US DOE Joint Genome Institute (JGI-PGF)"/>
            <person name="Walter F."/>
            <person name="Albersmeier A."/>
            <person name="Kalinowski J."/>
            <person name="Ruckert C."/>
        </authorList>
    </citation>
    <scope>NUCLEOTIDE SEQUENCE</scope>
    <source>
        <strain evidence="8">JCM 14371</strain>
    </source>
</reference>
<dbReference type="RefSeq" id="WP_188962545.1">
    <property type="nucleotide sequence ID" value="NZ_BMOE01000005.1"/>
</dbReference>
<dbReference type="Gene3D" id="1.20.140.70">
    <property type="entry name" value="Oligopeptidase f, N-terminal domain"/>
    <property type="match status" value="1"/>
</dbReference>
<evidence type="ECO:0000256" key="4">
    <source>
        <dbReference type="ARBA" id="ARBA00022833"/>
    </source>
</evidence>